<feature type="compositionally biased region" description="Low complexity" evidence="1">
    <location>
        <begin position="167"/>
        <end position="178"/>
    </location>
</feature>
<accession>A0A0C2X5Y7</accession>
<sequence>PTRRPPYKVCIPKDIPASPQTSTPTFVFFPKTFKIIIIMSWPRRSSKPSSSSNNDDNDRTVSVSEFISFLFRSQLVEAPTNDTNPELQGLSGMMLRTFSESPRDEDSSAYIYSDRSTLNRSRFDSSRDTGFERANSTTSSVPSSPVSQSSGMSGSGWRMYGHSRQASTSSTDSSLSTK</sequence>
<keyword evidence="3" id="KW-1185">Reference proteome</keyword>
<evidence type="ECO:0000313" key="3">
    <source>
        <dbReference type="Proteomes" id="UP000054097"/>
    </source>
</evidence>
<gene>
    <name evidence="2" type="ORF">M408DRAFT_230473</name>
</gene>
<protein>
    <submittedName>
        <fullName evidence="2">Uncharacterized protein</fullName>
    </submittedName>
</protein>
<evidence type="ECO:0000313" key="2">
    <source>
        <dbReference type="EMBL" id="KIM24697.1"/>
    </source>
</evidence>
<dbReference type="EMBL" id="KN824321">
    <property type="protein sequence ID" value="KIM24697.1"/>
    <property type="molecule type" value="Genomic_DNA"/>
</dbReference>
<proteinExistence type="predicted"/>
<feature type="non-terminal residue" evidence="2">
    <location>
        <position position="1"/>
    </location>
</feature>
<dbReference type="AlphaFoldDB" id="A0A0C2X5Y7"/>
<dbReference type="HOGENOM" id="CLU_1514184_0_0_1"/>
<name>A0A0C2X5Y7_SERVB</name>
<dbReference type="Proteomes" id="UP000054097">
    <property type="component" value="Unassembled WGS sequence"/>
</dbReference>
<feature type="compositionally biased region" description="Basic and acidic residues" evidence="1">
    <location>
        <begin position="121"/>
        <end position="131"/>
    </location>
</feature>
<organism evidence="2 3">
    <name type="scientific">Serendipita vermifera MAFF 305830</name>
    <dbReference type="NCBI Taxonomy" id="933852"/>
    <lineage>
        <taxon>Eukaryota</taxon>
        <taxon>Fungi</taxon>
        <taxon>Dikarya</taxon>
        <taxon>Basidiomycota</taxon>
        <taxon>Agaricomycotina</taxon>
        <taxon>Agaricomycetes</taxon>
        <taxon>Sebacinales</taxon>
        <taxon>Serendipitaceae</taxon>
        <taxon>Serendipita</taxon>
    </lineage>
</organism>
<reference evidence="2 3" key="1">
    <citation type="submission" date="2014-04" db="EMBL/GenBank/DDBJ databases">
        <authorList>
            <consortium name="DOE Joint Genome Institute"/>
            <person name="Kuo A."/>
            <person name="Zuccaro A."/>
            <person name="Kohler A."/>
            <person name="Nagy L.G."/>
            <person name="Floudas D."/>
            <person name="Copeland A."/>
            <person name="Barry K.W."/>
            <person name="Cichocki N."/>
            <person name="Veneault-Fourrey C."/>
            <person name="LaButti K."/>
            <person name="Lindquist E.A."/>
            <person name="Lipzen A."/>
            <person name="Lundell T."/>
            <person name="Morin E."/>
            <person name="Murat C."/>
            <person name="Sun H."/>
            <person name="Tunlid A."/>
            <person name="Henrissat B."/>
            <person name="Grigoriev I.V."/>
            <person name="Hibbett D.S."/>
            <person name="Martin F."/>
            <person name="Nordberg H.P."/>
            <person name="Cantor M.N."/>
            <person name="Hua S.X."/>
        </authorList>
    </citation>
    <scope>NUCLEOTIDE SEQUENCE [LARGE SCALE GENOMIC DNA]</scope>
    <source>
        <strain evidence="2 3">MAFF 305830</strain>
    </source>
</reference>
<evidence type="ECO:0000256" key="1">
    <source>
        <dbReference type="SAM" id="MobiDB-lite"/>
    </source>
</evidence>
<feature type="region of interest" description="Disordered" evidence="1">
    <location>
        <begin position="120"/>
        <end position="178"/>
    </location>
</feature>
<feature type="compositionally biased region" description="Low complexity" evidence="1">
    <location>
        <begin position="136"/>
        <end position="152"/>
    </location>
</feature>
<reference evidence="3" key="2">
    <citation type="submission" date="2015-01" db="EMBL/GenBank/DDBJ databases">
        <title>Evolutionary Origins and Diversification of the Mycorrhizal Mutualists.</title>
        <authorList>
            <consortium name="DOE Joint Genome Institute"/>
            <consortium name="Mycorrhizal Genomics Consortium"/>
            <person name="Kohler A."/>
            <person name="Kuo A."/>
            <person name="Nagy L.G."/>
            <person name="Floudas D."/>
            <person name="Copeland A."/>
            <person name="Barry K.W."/>
            <person name="Cichocki N."/>
            <person name="Veneault-Fourrey C."/>
            <person name="LaButti K."/>
            <person name="Lindquist E.A."/>
            <person name="Lipzen A."/>
            <person name="Lundell T."/>
            <person name="Morin E."/>
            <person name="Murat C."/>
            <person name="Riley R."/>
            <person name="Ohm R."/>
            <person name="Sun H."/>
            <person name="Tunlid A."/>
            <person name="Henrissat B."/>
            <person name="Grigoriev I.V."/>
            <person name="Hibbett D.S."/>
            <person name="Martin F."/>
        </authorList>
    </citation>
    <scope>NUCLEOTIDE SEQUENCE [LARGE SCALE GENOMIC DNA]</scope>
    <source>
        <strain evidence="3">MAFF 305830</strain>
    </source>
</reference>